<dbReference type="Proteomes" id="UP000681315">
    <property type="component" value="Unassembled WGS sequence"/>
</dbReference>
<dbReference type="PROSITE" id="PS50164">
    <property type="entry name" value="GIY_YIG"/>
    <property type="match status" value="1"/>
</dbReference>
<protein>
    <submittedName>
        <fullName evidence="3">GIY-YIG nuclease family protein</fullName>
    </submittedName>
</protein>
<accession>A0ABS3SNG6</accession>
<dbReference type="Gene3D" id="3.40.1440.10">
    <property type="entry name" value="GIY-YIG endonuclease"/>
    <property type="match status" value="1"/>
</dbReference>
<dbReference type="InterPro" id="IPR035901">
    <property type="entry name" value="GIY-YIG_endonuc_sf"/>
</dbReference>
<dbReference type="RefSeq" id="WP_208232339.1">
    <property type="nucleotide sequence ID" value="NZ_JAGEVG010000002.1"/>
</dbReference>
<dbReference type="SUPFAM" id="SSF82771">
    <property type="entry name" value="GIY-YIG endonuclease"/>
    <property type="match status" value="1"/>
</dbReference>
<comment type="similarity">
    <text evidence="1">Belongs to the UPF0213 family.</text>
</comment>
<dbReference type="InterPro" id="IPR050190">
    <property type="entry name" value="UPF0213_domain"/>
</dbReference>
<evidence type="ECO:0000256" key="1">
    <source>
        <dbReference type="ARBA" id="ARBA00007435"/>
    </source>
</evidence>
<keyword evidence="4" id="KW-1185">Reference proteome</keyword>
<sequence>MANKPKGVIYIGVTDNIRERVKEHQLKYYPKSFTSKYNCDKLIYIYIEEYEKGSCAANRERQLKKWKRDWKIRIIEEINPGWMDISMNWNLDYRKFRK</sequence>
<name>A0ABS3SNG6_9FLAO</name>
<reference evidence="3 4" key="1">
    <citation type="submission" date="2021-03" db="EMBL/GenBank/DDBJ databases">
        <title>Gelidibacter sp. nov., isolated from costal sediment.</title>
        <authorList>
            <person name="Lun K.-Y."/>
        </authorList>
    </citation>
    <scope>NUCLEOTIDE SEQUENCE [LARGE SCALE GENOMIC DNA]</scope>
    <source>
        <strain evidence="3 4">DF109</strain>
    </source>
</reference>
<dbReference type="Pfam" id="PF01541">
    <property type="entry name" value="GIY-YIG"/>
    <property type="match status" value="1"/>
</dbReference>
<evidence type="ECO:0000259" key="2">
    <source>
        <dbReference type="PROSITE" id="PS50164"/>
    </source>
</evidence>
<organism evidence="3 4">
    <name type="scientific">Gelidibacter pelagius</name>
    <dbReference type="NCBI Taxonomy" id="2819985"/>
    <lineage>
        <taxon>Bacteria</taxon>
        <taxon>Pseudomonadati</taxon>
        <taxon>Bacteroidota</taxon>
        <taxon>Flavobacteriia</taxon>
        <taxon>Flavobacteriales</taxon>
        <taxon>Flavobacteriaceae</taxon>
        <taxon>Gelidibacter</taxon>
    </lineage>
</organism>
<feature type="domain" description="GIY-YIG" evidence="2">
    <location>
        <begin position="1"/>
        <end position="73"/>
    </location>
</feature>
<dbReference type="PANTHER" id="PTHR34477">
    <property type="entry name" value="UPF0213 PROTEIN YHBQ"/>
    <property type="match status" value="1"/>
</dbReference>
<proteinExistence type="inferred from homology"/>
<dbReference type="InterPro" id="IPR000305">
    <property type="entry name" value="GIY-YIG_endonuc"/>
</dbReference>
<dbReference type="EMBL" id="JAGEVG010000002">
    <property type="protein sequence ID" value="MBO3097257.1"/>
    <property type="molecule type" value="Genomic_DNA"/>
</dbReference>
<evidence type="ECO:0000313" key="3">
    <source>
        <dbReference type="EMBL" id="MBO3097257.1"/>
    </source>
</evidence>
<dbReference type="PANTHER" id="PTHR34477:SF5">
    <property type="entry name" value="BSL5627 PROTEIN"/>
    <property type="match status" value="1"/>
</dbReference>
<evidence type="ECO:0000313" key="4">
    <source>
        <dbReference type="Proteomes" id="UP000681315"/>
    </source>
</evidence>
<gene>
    <name evidence="3" type="ORF">J4051_03180</name>
</gene>
<comment type="caution">
    <text evidence="3">The sequence shown here is derived from an EMBL/GenBank/DDBJ whole genome shotgun (WGS) entry which is preliminary data.</text>
</comment>